<dbReference type="RefSeq" id="WP_195171381.1">
    <property type="nucleotide sequence ID" value="NZ_CP062983.1"/>
</dbReference>
<proteinExistence type="predicted"/>
<organism evidence="2 3">
    <name type="scientific">Phototrophicus methaneseepsis</name>
    <dbReference type="NCBI Taxonomy" id="2710758"/>
    <lineage>
        <taxon>Bacteria</taxon>
        <taxon>Bacillati</taxon>
        <taxon>Chloroflexota</taxon>
        <taxon>Candidatus Thermofontia</taxon>
        <taxon>Phototrophicales</taxon>
        <taxon>Phototrophicaceae</taxon>
        <taxon>Phototrophicus</taxon>
    </lineage>
</organism>
<evidence type="ECO:0000313" key="3">
    <source>
        <dbReference type="Proteomes" id="UP000594468"/>
    </source>
</evidence>
<keyword evidence="3" id="KW-1185">Reference proteome</keyword>
<feature type="domain" description="DUF362" evidence="1">
    <location>
        <begin position="86"/>
        <end position="302"/>
    </location>
</feature>
<dbReference type="InterPro" id="IPR006311">
    <property type="entry name" value="TAT_signal"/>
</dbReference>
<dbReference type="AlphaFoldDB" id="A0A7S8EAK6"/>
<protein>
    <submittedName>
        <fullName evidence="2">DUF362 domain-containing protein</fullName>
    </submittedName>
</protein>
<reference evidence="2 3" key="1">
    <citation type="submission" date="2020-02" db="EMBL/GenBank/DDBJ databases">
        <authorList>
            <person name="Zheng R.K."/>
            <person name="Sun C.M."/>
        </authorList>
    </citation>
    <scope>NUCLEOTIDE SEQUENCE [LARGE SCALE GENOMIC DNA]</scope>
    <source>
        <strain evidence="3">rifampicinis</strain>
    </source>
</reference>
<evidence type="ECO:0000259" key="1">
    <source>
        <dbReference type="Pfam" id="PF04015"/>
    </source>
</evidence>
<accession>A0A7S8EAK6</accession>
<evidence type="ECO:0000313" key="2">
    <source>
        <dbReference type="EMBL" id="QPC83314.1"/>
    </source>
</evidence>
<dbReference type="Pfam" id="PF04015">
    <property type="entry name" value="DUF362"/>
    <property type="match status" value="1"/>
</dbReference>
<dbReference type="Proteomes" id="UP000594468">
    <property type="component" value="Chromosome"/>
</dbReference>
<name>A0A7S8EAK6_9CHLR</name>
<dbReference type="KEGG" id="pmet:G4Y79_02750"/>
<sequence>MKHKYTFTRRDFLKITGASFVSMAASGHMWIAVPRDTDQSPEQPTGPNSRVYLHTYDPADTLTSDAVRQTMLSVSDLSWLKAGDSVFVKVASNSNYAPPSVTSPAVLEGVVSLLKEAGAGTVYVGDMSGAQFVRHLATETIGSTRENMRQNGLLAAAEATGATIHCFEEIPFEEAYIPGVPMIDHHWGTDLQVAEILDRVDHIINLPRLGKHVLAGASLGMKNAIGWISDHSRMVLHRDADTFHEKIVEVNAIPQLADKMRMTLTLVDQALTTYGPDAGYHLPLAQPIILASDDVVSHDQVALLSLLWARTQTSAEAIAADPYPDESNGLNWWFVRVTWGEEAAAAYQDLQAYDALIEPDTPTHINLAWQSLRGGRPAAIEVLPSGLAINERLAATLTQNENLGVVLPSL</sequence>
<gene>
    <name evidence="2" type="ORF">G4Y79_02750</name>
</gene>
<dbReference type="PROSITE" id="PS51318">
    <property type="entry name" value="TAT"/>
    <property type="match status" value="1"/>
</dbReference>
<dbReference type="EMBL" id="CP062983">
    <property type="protein sequence ID" value="QPC83314.1"/>
    <property type="molecule type" value="Genomic_DNA"/>
</dbReference>
<dbReference type="InterPro" id="IPR007160">
    <property type="entry name" value="DUF362"/>
</dbReference>